<evidence type="ECO:0000256" key="7">
    <source>
        <dbReference type="SAM" id="Phobius"/>
    </source>
</evidence>
<feature type="transmembrane region" description="Helical" evidence="7">
    <location>
        <begin position="90"/>
        <end position="112"/>
    </location>
</feature>
<comment type="similarity">
    <text evidence="2">Belongs to the monovalent cation:proton antiporter 2 (CPA2) transporter (TC 2.A.37) family.</text>
</comment>
<keyword evidence="5 7" id="KW-1133">Transmembrane helix</keyword>
<sequence length="404" mass="41572">MAAALLEFGYLFAVLAVVGAVALRLGLSVIPLYVVGGVVAGPYVAGRFGLPYVPNGEVVTILAELGIVLLLFFLGLEFSLDRLRASGAKIGRAGVIDLAVNLPIGVAIGLVLGWSPVEALLLGGIVYISSSAIVTKTLIDLGWIADPESEPILGTLVFEDLAIAVYLAVVTSLVLGGDGGVAAIGRSLAIAFGFLGLLFVAVQYGTALFARVLDVENQEAFVLRALAVVVPISGAALALGVSEAVAAFFVGMGFSTSGHRERLEHLLVSVRDVFAAVFFFWIGLGTDPTLLAAAAVPLAIAVVVSTPSKVVSGYLGGRAYDLSAHRSLRVGVGMVPRGEFSLVIAALAAAGTTPVMREIIPAFAVGYVFVMSALGTVLMQRSDLVERLVFRGGAADGEASTESA</sequence>
<keyword evidence="10" id="KW-1185">Reference proteome</keyword>
<dbReference type="Proteomes" id="UP000198902">
    <property type="component" value="Unassembled WGS sequence"/>
</dbReference>
<feature type="transmembrane region" description="Helical" evidence="7">
    <location>
        <begin position="30"/>
        <end position="46"/>
    </location>
</feature>
<dbReference type="InterPro" id="IPR038770">
    <property type="entry name" value="Na+/solute_symporter_sf"/>
</dbReference>
<evidence type="ECO:0000313" key="10">
    <source>
        <dbReference type="Proteomes" id="UP000198902"/>
    </source>
</evidence>
<dbReference type="OrthoDB" id="12029at2157"/>
<comment type="subcellular location">
    <subcellularLocation>
        <location evidence="1">Membrane</location>
        <topology evidence="1">Multi-pass membrane protein</topology>
    </subcellularLocation>
</comment>
<organism evidence="9 10">
    <name type="scientific">Haloferax massiliensis</name>
    <dbReference type="NCBI Taxonomy" id="1476858"/>
    <lineage>
        <taxon>Archaea</taxon>
        <taxon>Methanobacteriati</taxon>
        <taxon>Methanobacteriota</taxon>
        <taxon>Stenosarchaea group</taxon>
        <taxon>Halobacteria</taxon>
        <taxon>Halobacteriales</taxon>
        <taxon>Haloferacaceae</taxon>
        <taxon>Haloferax</taxon>
    </lineage>
</organism>
<evidence type="ECO:0000256" key="5">
    <source>
        <dbReference type="ARBA" id="ARBA00022989"/>
    </source>
</evidence>
<dbReference type="EMBL" id="CSTE01000001">
    <property type="protein sequence ID" value="CQR49218.1"/>
    <property type="molecule type" value="Genomic_DNA"/>
</dbReference>
<evidence type="ECO:0000256" key="4">
    <source>
        <dbReference type="ARBA" id="ARBA00022692"/>
    </source>
</evidence>
<feature type="transmembrane region" description="Helical" evidence="7">
    <location>
        <begin position="290"/>
        <end position="311"/>
    </location>
</feature>
<evidence type="ECO:0000259" key="8">
    <source>
        <dbReference type="Pfam" id="PF00999"/>
    </source>
</evidence>
<dbReference type="InterPro" id="IPR006153">
    <property type="entry name" value="Cation/H_exchanger_TM"/>
</dbReference>
<feature type="domain" description="Cation/H+ exchanger transmembrane" evidence="8">
    <location>
        <begin position="14"/>
        <end position="375"/>
    </location>
</feature>
<feature type="transmembrane region" description="Helical" evidence="7">
    <location>
        <begin position="359"/>
        <end position="378"/>
    </location>
</feature>
<dbReference type="Pfam" id="PF00999">
    <property type="entry name" value="Na_H_Exchanger"/>
    <property type="match status" value="1"/>
</dbReference>
<keyword evidence="4 7" id="KW-0812">Transmembrane</keyword>
<evidence type="ECO:0000256" key="2">
    <source>
        <dbReference type="ARBA" id="ARBA00005551"/>
    </source>
</evidence>
<evidence type="ECO:0000256" key="6">
    <source>
        <dbReference type="ARBA" id="ARBA00023136"/>
    </source>
</evidence>
<feature type="transmembrane region" description="Helical" evidence="7">
    <location>
        <begin position="221"/>
        <end position="254"/>
    </location>
</feature>
<keyword evidence="6 7" id="KW-0472">Membrane</keyword>
<dbReference type="Gene3D" id="1.20.1530.20">
    <property type="match status" value="1"/>
</dbReference>
<evidence type="ECO:0000256" key="1">
    <source>
        <dbReference type="ARBA" id="ARBA00004141"/>
    </source>
</evidence>
<gene>
    <name evidence="9" type="primary">yhaU</name>
    <name evidence="9" type="ORF">BN996_00675</name>
</gene>
<evidence type="ECO:0000256" key="3">
    <source>
        <dbReference type="ARBA" id="ARBA00022448"/>
    </source>
</evidence>
<feature type="transmembrane region" description="Helical" evidence="7">
    <location>
        <begin position="332"/>
        <end position="353"/>
    </location>
</feature>
<dbReference type="PANTHER" id="PTHR42751:SF4">
    <property type="entry name" value="K(+)_H(+) ANTIPORTER SUBUNIT KHTU"/>
    <property type="match status" value="1"/>
</dbReference>
<protein>
    <submittedName>
        <fullName evidence="9">K(+)/H(+) antiporter YhaU</fullName>
    </submittedName>
</protein>
<keyword evidence="3" id="KW-0813">Transport</keyword>
<feature type="transmembrane region" description="Helical" evidence="7">
    <location>
        <begin position="188"/>
        <end position="209"/>
    </location>
</feature>
<dbReference type="RefSeq" id="WP_089777157.1">
    <property type="nucleotide sequence ID" value="NZ_CABLRR010000001.1"/>
</dbReference>
<dbReference type="GO" id="GO:1902600">
    <property type="term" value="P:proton transmembrane transport"/>
    <property type="evidence" value="ECO:0007669"/>
    <property type="project" value="InterPro"/>
</dbReference>
<feature type="transmembrane region" description="Helical" evidence="7">
    <location>
        <begin position="151"/>
        <end position="176"/>
    </location>
</feature>
<feature type="transmembrane region" description="Helical" evidence="7">
    <location>
        <begin position="58"/>
        <end position="78"/>
    </location>
</feature>
<feature type="transmembrane region" description="Helical" evidence="7">
    <location>
        <begin position="266"/>
        <end position="284"/>
    </location>
</feature>
<proteinExistence type="inferred from homology"/>
<name>A0A0D6JNN4_9EURY</name>
<reference evidence="10" key="1">
    <citation type="submission" date="2015-03" db="EMBL/GenBank/DDBJ databases">
        <authorList>
            <person name="Urmite Genomes"/>
        </authorList>
    </citation>
    <scope>NUCLEOTIDE SEQUENCE [LARGE SCALE GENOMIC DNA]</scope>
    <source>
        <strain evidence="10">Arc-Hr</strain>
    </source>
</reference>
<accession>A0A0D6JNN4</accession>
<dbReference type="AlphaFoldDB" id="A0A0D6JNN4"/>
<evidence type="ECO:0000313" key="9">
    <source>
        <dbReference type="EMBL" id="CQR49218.1"/>
    </source>
</evidence>
<dbReference type="GO" id="GO:0016020">
    <property type="term" value="C:membrane"/>
    <property type="evidence" value="ECO:0007669"/>
    <property type="project" value="UniProtKB-SubCell"/>
</dbReference>
<dbReference type="PANTHER" id="PTHR42751">
    <property type="entry name" value="SODIUM/HYDROGEN EXCHANGER FAMILY/TRKA DOMAIN PROTEIN"/>
    <property type="match status" value="1"/>
</dbReference>
<dbReference type="GO" id="GO:0015297">
    <property type="term" value="F:antiporter activity"/>
    <property type="evidence" value="ECO:0007669"/>
    <property type="project" value="InterPro"/>
</dbReference>